<keyword evidence="5 7" id="KW-0472">Membrane</keyword>
<gene>
    <name evidence="8" type="ORF">J2Z21_008728</name>
</gene>
<reference evidence="8 9" key="1">
    <citation type="submission" date="2021-03" db="EMBL/GenBank/DDBJ databases">
        <title>Genomic Encyclopedia of Type Strains, Phase IV (KMG-IV): sequencing the most valuable type-strain genomes for metagenomic binning, comparative biology and taxonomic classification.</title>
        <authorList>
            <person name="Goeker M."/>
        </authorList>
    </citation>
    <scope>NUCLEOTIDE SEQUENCE [LARGE SCALE GENOMIC DNA]</scope>
    <source>
        <strain evidence="8 9">DSM 40499</strain>
    </source>
</reference>
<feature type="transmembrane region" description="Helical" evidence="7">
    <location>
        <begin position="20"/>
        <end position="38"/>
    </location>
</feature>
<feature type="transmembrane region" description="Helical" evidence="7">
    <location>
        <begin position="50"/>
        <end position="69"/>
    </location>
</feature>
<dbReference type="Proteomes" id="UP001519309">
    <property type="component" value="Unassembled WGS sequence"/>
</dbReference>
<dbReference type="InterPro" id="IPR022357">
    <property type="entry name" value="MIP_CS"/>
</dbReference>
<evidence type="ECO:0000256" key="1">
    <source>
        <dbReference type="ARBA" id="ARBA00004141"/>
    </source>
</evidence>
<dbReference type="Pfam" id="PF00230">
    <property type="entry name" value="MIP"/>
    <property type="match status" value="1"/>
</dbReference>
<evidence type="ECO:0000256" key="7">
    <source>
        <dbReference type="SAM" id="Phobius"/>
    </source>
</evidence>
<proteinExistence type="inferred from homology"/>
<dbReference type="InterPro" id="IPR000425">
    <property type="entry name" value="MIP"/>
</dbReference>
<dbReference type="PROSITE" id="PS00221">
    <property type="entry name" value="MIP"/>
    <property type="match status" value="1"/>
</dbReference>
<dbReference type="InterPro" id="IPR023271">
    <property type="entry name" value="Aquaporin-like"/>
</dbReference>
<evidence type="ECO:0000313" key="9">
    <source>
        <dbReference type="Proteomes" id="UP001519309"/>
    </source>
</evidence>
<evidence type="ECO:0000313" key="8">
    <source>
        <dbReference type="EMBL" id="MBP2055712.1"/>
    </source>
</evidence>
<dbReference type="SUPFAM" id="SSF81338">
    <property type="entry name" value="Aquaporin-like"/>
    <property type="match status" value="1"/>
</dbReference>
<keyword evidence="2 6" id="KW-0813">Transport</keyword>
<feature type="transmembrane region" description="Helical" evidence="7">
    <location>
        <begin position="142"/>
        <end position="162"/>
    </location>
</feature>
<dbReference type="PANTHER" id="PTHR45724:SF13">
    <property type="entry name" value="AQUAPORIN NIP1-1-RELATED"/>
    <property type="match status" value="1"/>
</dbReference>
<dbReference type="PRINTS" id="PR00783">
    <property type="entry name" value="MINTRINSICP"/>
</dbReference>
<evidence type="ECO:0000256" key="3">
    <source>
        <dbReference type="ARBA" id="ARBA00022692"/>
    </source>
</evidence>
<evidence type="ECO:0000256" key="2">
    <source>
        <dbReference type="ARBA" id="ARBA00022448"/>
    </source>
</evidence>
<evidence type="ECO:0000256" key="5">
    <source>
        <dbReference type="ARBA" id="ARBA00023136"/>
    </source>
</evidence>
<dbReference type="EMBL" id="JAGGLP010000033">
    <property type="protein sequence ID" value="MBP2055712.1"/>
    <property type="molecule type" value="Genomic_DNA"/>
</dbReference>
<dbReference type="InterPro" id="IPR034294">
    <property type="entry name" value="Aquaporin_transptr"/>
</dbReference>
<keyword evidence="3 6" id="KW-0812">Transmembrane</keyword>
<dbReference type="PANTHER" id="PTHR45724">
    <property type="entry name" value="AQUAPORIN NIP2-1"/>
    <property type="match status" value="1"/>
</dbReference>
<name>A0ABS4M8H2_9ACTN</name>
<sequence>MSSSSRSRVDLARRSGYEFLSTTVLFFGVVSLVRVLALPDSPLAIKDPHLMLGTAGSVVALLLAALMYAPTGRASGGHFNPAVTVFLWADGFFPARAVLPYIAAQLAGSVSGPALARLVWGAPVGRMHYAVVAPAPGLGTTALFLVETAALVAVLAAVAVVMGRPRLHALIPAVIAVGVGLVIASLGTVTGANINPARAFGPALLSGRYAHLWIYLLSPLVAGLLTGLAHRALRTSGPATAQPATT</sequence>
<keyword evidence="4 7" id="KW-1133">Transmembrane helix</keyword>
<evidence type="ECO:0000256" key="6">
    <source>
        <dbReference type="RuleBase" id="RU000477"/>
    </source>
</evidence>
<evidence type="ECO:0000256" key="4">
    <source>
        <dbReference type="ARBA" id="ARBA00022989"/>
    </source>
</evidence>
<comment type="similarity">
    <text evidence="6">Belongs to the MIP/aquaporin (TC 1.A.8) family.</text>
</comment>
<organism evidence="8 9">
    <name type="scientific">Streptomyces griseochromogenes</name>
    <dbReference type="NCBI Taxonomy" id="68214"/>
    <lineage>
        <taxon>Bacteria</taxon>
        <taxon>Bacillati</taxon>
        <taxon>Actinomycetota</taxon>
        <taxon>Actinomycetes</taxon>
        <taxon>Kitasatosporales</taxon>
        <taxon>Streptomycetaceae</taxon>
        <taxon>Streptomyces</taxon>
    </lineage>
</organism>
<comment type="caution">
    <text evidence="8">The sequence shown here is derived from an EMBL/GenBank/DDBJ whole genome shotgun (WGS) entry which is preliminary data.</text>
</comment>
<protein>
    <submittedName>
        <fullName evidence="8">Aquaporin Z</fullName>
    </submittedName>
</protein>
<dbReference type="Gene3D" id="1.20.1080.10">
    <property type="entry name" value="Glycerol uptake facilitator protein"/>
    <property type="match status" value="1"/>
</dbReference>
<comment type="subcellular location">
    <subcellularLocation>
        <location evidence="1">Membrane</location>
        <topology evidence="1">Multi-pass membrane protein</topology>
    </subcellularLocation>
</comment>
<keyword evidence="9" id="KW-1185">Reference proteome</keyword>
<dbReference type="RefSeq" id="WP_079146951.1">
    <property type="nucleotide sequence ID" value="NZ_CP016279.1"/>
</dbReference>
<feature type="transmembrane region" description="Helical" evidence="7">
    <location>
        <begin position="169"/>
        <end position="192"/>
    </location>
</feature>
<feature type="transmembrane region" description="Helical" evidence="7">
    <location>
        <begin position="212"/>
        <end position="229"/>
    </location>
</feature>
<accession>A0ABS4M8H2</accession>